<evidence type="ECO:0000256" key="1">
    <source>
        <dbReference type="ARBA" id="ARBA00022468"/>
    </source>
</evidence>
<dbReference type="Pfam" id="PF25442">
    <property type="entry name" value="Ubiquitin_RHG40_C"/>
    <property type="match status" value="1"/>
</dbReference>
<evidence type="ECO:0000256" key="2">
    <source>
        <dbReference type="ARBA" id="ARBA00055252"/>
    </source>
</evidence>
<protein>
    <submittedName>
        <fullName evidence="4">RHG28 protein</fullName>
    </submittedName>
</protein>
<dbReference type="GO" id="GO:0005737">
    <property type="term" value="C:cytoplasm"/>
    <property type="evidence" value="ECO:0007669"/>
    <property type="project" value="TreeGrafter"/>
</dbReference>
<dbReference type="GO" id="GO:0005096">
    <property type="term" value="F:GTPase activator activity"/>
    <property type="evidence" value="ECO:0007669"/>
    <property type="project" value="UniProtKB-KW"/>
</dbReference>
<dbReference type="SMART" id="SM00324">
    <property type="entry name" value="RhoGAP"/>
    <property type="match status" value="1"/>
</dbReference>
<evidence type="ECO:0000259" key="3">
    <source>
        <dbReference type="PROSITE" id="PS50238"/>
    </source>
</evidence>
<dbReference type="InterPro" id="IPR008936">
    <property type="entry name" value="Rho_GTPase_activation_prot"/>
</dbReference>
<feature type="non-terminal residue" evidence="4">
    <location>
        <position position="1"/>
    </location>
</feature>
<dbReference type="OrthoDB" id="27680at2759"/>
<comment type="function">
    <text evidence="2">GTPase activator for the Rho-type GTPases by converting them to an inactive GDP-bound state.</text>
</comment>
<dbReference type="GO" id="GO:0051056">
    <property type="term" value="P:regulation of small GTPase mediated signal transduction"/>
    <property type="evidence" value="ECO:0007669"/>
    <property type="project" value="TreeGrafter"/>
</dbReference>
<accession>A0A7L0FB14</accession>
<dbReference type="CDD" id="cd04391">
    <property type="entry name" value="RhoGAP_ARHGAP18"/>
    <property type="match status" value="1"/>
</dbReference>
<keyword evidence="5" id="KW-1185">Reference proteome</keyword>
<dbReference type="GO" id="GO:0030833">
    <property type="term" value="P:regulation of actin filament polymerization"/>
    <property type="evidence" value="ECO:0007669"/>
    <property type="project" value="TreeGrafter"/>
</dbReference>
<dbReference type="InterPro" id="IPR057323">
    <property type="entry name" value="RHG40/28/18_ubiquitin"/>
</dbReference>
<dbReference type="PANTHER" id="PTHR14963">
    <property type="entry name" value="RHO GTPASE ACTIVATING PROTEIN 18,19-RELATED"/>
    <property type="match status" value="1"/>
</dbReference>
<dbReference type="GO" id="GO:0051497">
    <property type="term" value="P:negative regulation of stress fiber assembly"/>
    <property type="evidence" value="ECO:0007669"/>
    <property type="project" value="TreeGrafter"/>
</dbReference>
<dbReference type="Gene3D" id="1.10.555.10">
    <property type="entry name" value="Rho GTPase activation protein"/>
    <property type="match status" value="1"/>
</dbReference>
<comment type="caution">
    <text evidence="4">The sequence shown here is derived from an EMBL/GenBank/DDBJ whole genome shotgun (WGS) entry which is preliminary data.</text>
</comment>
<organism evidence="4 5">
    <name type="scientific">Corythaixoides concolor</name>
    <name type="common">Grey go-away-bird</name>
    <dbReference type="NCBI Taxonomy" id="103956"/>
    <lineage>
        <taxon>Eukaryota</taxon>
        <taxon>Metazoa</taxon>
        <taxon>Chordata</taxon>
        <taxon>Craniata</taxon>
        <taxon>Vertebrata</taxon>
        <taxon>Euteleostomi</taxon>
        <taxon>Archelosauria</taxon>
        <taxon>Archosauria</taxon>
        <taxon>Dinosauria</taxon>
        <taxon>Saurischia</taxon>
        <taxon>Theropoda</taxon>
        <taxon>Coelurosauria</taxon>
        <taxon>Aves</taxon>
        <taxon>Neognathae</taxon>
        <taxon>Neoaves</taxon>
        <taxon>Otidimorphae</taxon>
        <taxon>Musophagiformes</taxon>
        <taxon>Musophagidae</taxon>
        <taxon>Corythaixoides</taxon>
    </lineage>
</organism>
<feature type="domain" description="Rho-GAP" evidence="3">
    <location>
        <begin position="328"/>
        <end position="525"/>
    </location>
</feature>
<dbReference type="EMBL" id="VXAM01000253">
    <property type="protein sequence ID" value="NXJ92785.1"/>
    <property type="molecule type" value="Genomic_DNA"/>
</dbReference>
<dbReference type="Pfam" id="PF00620">
    <property type="entry name" value="RhoGAP"/>
    <property type="match status" value="1"/>
</dbReference>
<dbReference type="FunFam" id="1.10.555.10:FF:000018">
    <property type="entry name" value="Rho GTPase activating protein 28"/>
    <property type="match status" value="1"/>
</dbReference>
<evidence type="ECO:0000313" key="5">
    <source>
        <dbReference type="Proteomes" id="UP000526942"/>
    </source>
</evidence>
<dbReference type="AlphaFoldDB" id="A0A7L0FB14"/>
<dbReference type="Proteomes" id="UP000526942">
    <property type="component" value="Unassembled WGS sequence"/>
</dbReference>
<gene>
    <name evidence="4" type="primary">Arhgap28</name>
    <name evidence="4" type="ORF">CORCON_R05299</name>
</gene>
<feature type="non-terminal residue" evidence="4">
    <location>
        <position position="677"/>
    </location>
</feature>
<name>A0A7L0FB14_CORCN</name>
<dbReference type="PANTHER" id="PTHR14963:SF5">
    <property type="entry name" value="RHO GTPASE-ACTIVATING PROTEIN 28"/>
    <property type="match status" value="1"/>
</dbReference>
<dbReference type="GO" id="GO:0007165">
    <property type="term" value="P:signal transduction"/>
    <property type="evidence" value="ECO:0007669"/>
    <property type="project" value="InterPro"/>
</dbReference>
<keyword evidence="1" id="KW-0343">GTPase activation</keyword>
<sequence length="677" mass="76607">MTMEMKDSGSVVLTAYHPHSPARIPSMEQSFVQDIPPGRSPTNRKSLPRCRRINRMLSNELAPPPAFSRSNSQASMDSTSMEDFWCEVESIKESREDGSEEATLLEFKPADEGELEAEWLQDVGLSTLISGAEEEDGQALLSTLTRTQAAAVQKRYNTYTQTLRKKNKHTVRDVRDIFGTSDSSPTFETVPVSPVPSNGIQLPGQKPVWKSVSSNSCLDCGLDKGSPSVTEELSYEVSFSESITVLLKSQEWLKKQRFKKEDSALPKFIVRKSRFGLTEVGDLSPEDMKKIRYLSLIELTAFYDALGVELKRNRAERVRGRENGLFGVPLTILLENDQKKVPGIKVPLIFQKLLLKLEETGLETEGILRVPGSASRVKNLHQELEAKFYEDTFDWDQVRNNDAAGLLKMFIRELPSPLFTVEYLPAFITLVEKISKIKLQLQALHLLIMLLPEANRDTAKAFLQFLKKVVANEGKNKMNLWNVSMIVAPNLFIYKGKRANQQEMQAAATTAHIVRLLIRYQDILWTVPSFLISQVRKMNEAAMNNSKRQLMFDKGVRKLLRRKTMERERPERPEGAVTFPPYLQSEIPEGVIRVYAPLHSKVSMAIQLNSQTKAKDILARFHCENSRGSSQHMRGQIQSLHEIGGNIGQHCLDPDAYMLDVYRANPQAEWVIKPKAS</sequence>
<dbReference type="PROSITE" id="PS50238">
    <property type="entry name" value="RHOGAP"/>
    <property type="match status" value="1"/>
</dbReference>
<proteinExistence type="predicted"/>
<evidence type="ECO:0000313" key="4">
    <source>
        <dbReference type="EMBL" id="NXJ92785.1"/>
    </source>
</evidence>
<dbReference type="InterPro" id="IPR000198">
    <property type="entry name" value="RhoGAP_dom"/>
</dbReference>
<dbReference type="SUPFAM" id="SSF48350">
    <property type="entry name" value="GTPase activation domain, GAP"/>
    <property type="match status" value="1"/>
</dbReference>
<reference evidence="4 5" key="1">
    <citation type="submission" date="2019-09" db="EMBL/GenBank/DDBJ databases">
        <title>Bird 10,000 Genomes (B10K) Project - Family phase.</title>
        <authorList>
            <person name="Zhang G."/>
        </authorList>
    </citation>
    <scope>NUCLEOTIDE SEQUENCE [LARGE SCALE GENOMIC DNA]</scope>
    <source>
        <strain evidence="4">B10K-DU-011-20</strain>
        <tissue evidence="4">Muscle</tissue>
    </source>
</reference>